<dbReference type="InterPro" id="IPR001789">
    <property type="entry name" value="Sig_transdc_resp-reg_receiver"/>
</dbReference>
<dbReference type="CDD" id="cd17546">
    <property type="entry name" value="REC_hyHK_CKI1_RcsC-like"/>
    <property type="match status" value="1"/>
</dbReference>
<keyword evidence="4" id="KW-1185">Reference proteome</keyword>
<evidence type="ECO:0000313" key="4">
    <source>
        <dbReference type="Proteomes" id="UP001476247"/>
    </source>
</evidence>
<evidence type="ECO:0000256" key="1">
    <source>
        <dbReference type="PROSITE-ProRule" id="PRU00169"/>
    </source>
</evidence>
<feature type="domain" description="Response regulatory" evidence="2">
    <location>
        <begin position="1"/>
        <end position="124"/>
    </location>
</feature>
<dbReference type="Gene3D" id="3.40.50.2300">
    <property type="match status" value="1"/>
</dbReference>
<evidence type="ECO:0000313" key="3">
    <source>
        <dbReference type="EMBL" id="GAA5800569.1"/>
    </source>
</evidence>
<dbReference type="EMBL" id="BAABUJ010000016">
    <property type="protein sequence ID" value="GAA5800569.1"/>
    <property type="molecule type" value="Genomic_DNA"/>
</dbReference>
<evidence type="ECO:0000259" key="2">
    <source>
        <dbReference type="PROSITE" id="PS50110"/>
    </source>
</evidence>
<dbReference type="SMART" id="SM00448">
    <property type="entry name" value="REC"/>
    <property type="match status" value="1"/>
</dbReference>
<protein>
    <recommendedName>
        <fullName evidence="2">Response regulatory domain-containing protein</fullName>
    </recommendedName>
</protein>
<dbReference type="PANTHER" id="PTHR43228">
    <property type="entry name" value="TWO-COMPONENT RESPONSE REGULATOR"/>
    <property type="match status" value="1"/>
</dbReference>
<dbReference type="InterPro" id="IPR052048">
    <property type="entry name" value="ST_Response_Regulator"/>
</dbReference>
<dbReference type="SUPFAM" id="SSF52172">
    <property type="entry name" value="CheY-like"/>
    <property type="match status" value="1"/>
</dbReference>
<organism evidence="3 4">
    <name type="scientific">Helicostylum pulchrum</name>
    <dbReference type="NCBI Taxonomy" id="562976"/>
    <lineage>
        <taxon>Eukaryota</taxon>
        <taxon>Fungi</taxon>
        <taxon>Fungi incertae sedis</taxon>
        <taxon>Mucoromycota</taxon>
        <taxon>Mucoromycotina</taxon>
        <taxon>Mucoromycetes</taxon>
        <taxon>Mucorales</taxon>
        <taxon>Mucorineae</taxon>
        <taxon>Mucoraceae</taxon>
        <taxon>Helicostylum</taxon>
    </lineage>
</organism>
<accession>A0ABP9Y0N7</accession>
<dbReference type="Pfam" id="PF00072">
    <property type="entry name" value="Response_reg"/>
    <property type="match status" value="1"/>
</dbReference>
<reference evidence="3 4" key="1">
    <citation type="submission" date="2024-04" db="EMBL/GenBank/DDBJ databases">
        <title>genome sequences of Mucor flavus KT1a and Helicostylum pulchrum KT1b strains isolation_sourced from the surface of a dry-aged beef.</title>
        <authorList>
            <person name="Toyotome T."/>
            <person name="Hosono M."/>
            <person name="Torimaru M."/>
            <person name="Fukuda K."/>
            <person name="Mikami N."/>
        </authorList>
    </citation>
    <scope>NUCLEOTIDE SEQUENCE [LARGE SCALE GENOMIC DNA]</scope>
    <source>
        <strain evidence="3 4">KT1b</strain>
    </source>
</reference>
<sequence length="139" mass="15847">MVVECVKRWLTKNDSTATWYANYDSRQADRHVLDIKEASNGIAALELVNQFQFDIILLDIDMPLLNGIDTTKSIRKNGQTIPIIAVTTNDSIESVDTYIQIGMNHCLSKPVDLHLLEQTLIRFLSTSQSDQDVRFPYFL</sequence>
<gene>
    <name evidence="3" type="ORF">HPULCUR_006005</name>
</gene>
<name>A0ABP9Y0N7_9FUNG</name>
<proteinExistence type="predicted"/>
<dbReference type="PANTHER" id="PTHR43228:SF1">
    <property type="entry name" value="TWO-COMPONENT RESPONSE REGULATOR ARR22"/>
    <property type="match status" value="1"/>
</dbReference>
<feature type="modified residue" description="4-aspartylphosphate" evidence="1">
    <location>
        <position position="59"/>
    </location>
</feature>
<dbReference type="Proteomes" id="UP001476247">
    <property type="component" value="Unassembled WGS sequence"/>
</dbReference>
<dbReference type="InterPro" id="IPR011006">
    <property type="entry name" value="CheY-like_superfamily"/>
</dbReference>
<comment type="caution">
    <text evidence="3">The sequence shown here is derived from an EMBL/GenBank/DDBJ whole genome shotgun (WGS) entry which is preliminary data.</text>
</comment>
<keyword evidence="1" id="KW-0597">Phosphoprotein</keyword>
<dbReference type="PROSITE" id="PS50110">
    <property type="entry name" value="RESPONSE_REGULATORY"/>
    <property type="match status" value="1"/>
</dbReference>